<evidence type="ECO:0000313" key="2">
    <source>
        <dbReference type="EnsemblMetazoa" id="GPPI016442-PA"/>
    </source>
</evidence>
<keyword evidence="3" id="KW-1185">Reference proteome</keyword>
<name>A0A1B0B265_9MUSC</name>
<reference evidence="3" key="1">
    <citation type="submission" date="2015-01" db="EMBL/GenBank/DDBJ databases">
        <authorList>
            <person name="Aksoy S."/>
            <person name="Warren W."/>
            <person name="Wilson R.K."/>
        </authorList>
    </citation>
    <scope>NUCLEOTIDE SEQUENCE [LARGE SCALE GENOMIC DNA]</scope>
    <source>
        <strain evidence="3">IAEA</strain>
    </source>
</reference>
<keyword evidence="1" id="KW-0812">Transmembrane</keyword>
<accession>A0A1B0B265</accession>
<feature type="transmembrane region" description="Helical" evidence="1">
    <location>
        <begin position="12"/>
        <end position="38"/>
    </location>
</feature>
<sequence>MRQSGNQCELAALAMIIEILSFKMICAKAGLAMTKIYALNKQRIIMRQLQPSVESKHFNVLHLSQAYNMFSNVYVHNKWKYASEIRLFHLSVAMRMSLVDFAQRSLSSCFFVYNLLELS</sequence>
<dbReference type="AlphaFoldDB" id="A0A1B0B265"/>
<evidence type="ECO:0000313" key="3">
    <source>
        <dbReference type="Proteomes" id="UP000092460"/>
    </source>
</evidence>
<evidence type="ECO:0000256" key="1">
    <source>
        <dbReference type="SAM" id="Phobius"/>
    </source>
</evidence>
<organism evidence="2 3">
    <name type="scientific">Glossina palpalis gambiensis</name>
    <dbReference type="NCBI Taxonomy" id="67801"/>
    <lineage>
        <taxon>Eukaryota</taxon>
        <taxon>Metazoa</taxon>
        <taxon>Ecdysozoa</taxon>
        <taxon>Arthropoda</taxon>
        <taxon>Hexapoda</taxon>
        <taxon>Insecta</taxon>
        <taxon>Pterygota</taxon>
        <taxon>Neoptera</taxon>
        <taxon>Endopterygota</taxon>
        <taxon>Diptera</taxon>
        <taxon>Brachycera</taxon>
        <taxon>Muscomorpha</taxon>
        <taxon>Hippoboscoidea</taxon>
        <taxon>Glossinidae</taxon>
        <taxon>Glossina</taxon>
    </lineage>
</organism>
<protein>
    <submittedName>
        <fullName evidence="2">Uncharacterized protein</fullName>
    </submittedName>
</protein>
<keyword evidence="1" id="KW-0472">Membrane</keyword>
<dbReference type="Proteomes" id="UP000092460">
    <property type="component" value="Unassembled WGS sequence"/>
</dbReference>
<dbReference type="EnsemblMetazoa" id="GPPI016442-RA">
    <property type="protein sequence ID" value="GPPI016442-PA"/>
    <property type="gene ID" value="GPPI016442"/>
</dbReference>
<reference evidence="2" key="2">
    <citation type="submission" date="2020-05" db="UniProtKB">
        <authorList>
            <consortium name="EnsemblMetazoa"/>
        </authorList>
    </citation>
    <scope>IDENTIFICATION</scope>
    <source>
        <strain evidence="2">IAEA</strain>
    </source>
</reference>
<dbReference type="EMBL" id="JXJN01007432">
    <property type="status" value="NOT_ANNOTATED_CDS"/>
    <property type="molecule type" value="Genomic_DNA"/>
</dbReference>
<keyword evidence="1" id="KW-1133">Transmembrane helix</keyword>
<dbReference type="VEuPathDB" id="VectorBase:GPPI016442"/>
<proteinExistence type="predicted"/>